<dbReference type="KEGG" id="bbae:FRD01_18505"/>
<evidence type="ECO:0000259" key="1">
    <source>
        <dbReference type="SMART" id="SM00421"/>
    </source>
</evidence>
<dbReference type="Pfam" id="PF00196">
    <property type="entry name" value="GerE"/>
    <property type="match status" value="1"/>
</dbReference>
<dbReference type="InterPro" id="IPR000792">
    <property type="entry name" value="Tscrpt_reg_LuxR_C"/>
</dbReference>
<dbReference type="SUPFAM" id="SSF46894">
    <property type="entry name" value="C-terminal effector domain of the bipartite response regulators"/>
    <property type="match status" value="1"/>
</dbReference>
<feature type="domain" description="HTH luxR-type" evidence="1">
    <location>
        <begin position="43"/>
        <end position="100"/>
    </location>
</feature>
<dbReference type="InterPro" id="IPR036388">
    <property type="entry name" value="WH-like_DNA-bd_sf"/>
</dbReference>
<dbReference type="SMART" id="SM00421">
    <property type="entry name" value="HTH_LUXR"/>
    <property type="match status" value="1"/>
</dbReference>
<dbReference type="OrthoDB" id="8277135at2"/>
<dbReference type="AlphaFoldDB" id="A0A5B8XY86"/>
<name>A0A5B8XY86_9DELT</name>
<protein>
    <recommendedName>
        <fullName evidence="1">HTH luxR-type domain-containing protein</fullName>
    </recommendedName>
</protein>
<dbReference type="GO" id="GO:0006355">
    <property type="term" value="P:regulation of DNA-templated transcription"/>
    <property type="evidence" value="ECO:0007669"/>
    <property type="project" value="InterPro"/>
</dbReference>
<organism evidence="2 3">
    <name type="scientific">Microvenator marinus</name>
    <dbReference type="NCBI Taxonomy" id="2600177"/>
    <lineage>
        <taxon>Bacteria</taxon>
        <taxon>Deltaproteobacteria</taxon>
        <taxon>Bradymonadales</taxon>
        <taxon>Microvenatoraceae</taxon>
        <taxon>Microvenator</taxon>
    </lineage>
</organism>
<reference evidence="2 3" key="1">
    <citation type="submission" date="2019-08" db="EMBL/GenBank/DDBJ databases">
        <authorList>
            <person name="Liang Q."/>
        </authorList>
    </citation>
    <scope>NUCLEOTIDE SEQUENCE [LARGE SCALE GENOMIC DNA]</scope>
    <source>
        <strain evidence="2 3">V1718</strain>
    </source>
</reference>
<dbReference type="Gene3D" id="1.10.10.10">
    <property type="entry name" value="Winged helix-like DNA-binding domain superfamily/Winged helix DNA-binding domain"/>
    <property type="match status" value="1"/>
</dbReference>
<evidence type="ECO:0000313" key="3">
    <source>
        <dbReference type="Proteomes" id="UP000321595"/>
    </source>
</evidence>
<accession>A0A5B8XY86</accession>
<dbReference type="EMBL" id="CP042467">
    <property type="protein sequence ID" value="QED30364.1"/>
    <property type="molecule type" value="Genomic_DNA"/>
</dbReference>
<gene>
    <name evidence="2" type="ORF">FRD01_18505</name>
</gene>
<sequence length="109" mass="12400">MRQAYQDAIEESGKWEERANTWRKENEELLSGLSDAIDLQLKAWDLTPAETDVGLLLLKGLSLKEIAQIRDVSERTVRDQAGAIYRKSGLANRNEFAAFFLEDLLTSRT</sequence>
<keyword evidence="3" id="KW-1185">Reference proteome</keyword>
<evidence type="ECO:0000313" key="2">
    <source>
        <dbReference type="EMBL" id="QED30364.1"/>
    </source>
</evidence>
<dbReference type="GO" id="GO:0003677">
    <property type="term" value="F:DNA binding"/>
    <property type="evidence" value="ECO:0007669"/>
    <property type="project" value="InterPro"/>
</dbReference>
<proteinExistence type="predicted"/>
<dbReference type="Proteomes" id="UP000321595">
    <property type="component" value="Chromosome"/>
</dbReference>
<dbReference type="InterPro" id="IPR016032">
    <property type="entry name" value="Sig_transdc_resp-reg_C-effctor"/>
</dbReference>
<dbReference type="PRINTS" id="PR00038">
    <property type="entry name" value="HTHLUXR"/>
</dbReference>